<evidence type="ECO:0000313" key="1">
    <source>
        <dbReference type="EMBL" id="AAS82613.1"/>
    </source>
</evidence>
<name>Q6QXI5_GVAS</name>
<organismHost>
    <name type="scientific">Agrotis segetum</name>
    <name type="common">Turnip moth</name>
    <dbReference type="NCBI Taxonomy" id="47767"/>
</organismHost>
<gene>
    <name evidence="1" type="primary">ORF125</name>
    <name evidence="2" type="ORF">AsGV138</name>
    <name evidence="3" type="ORF">AsGV141</name>
    <name evidence="1" type="ORF">AsGVgp125</name>
</gene>
<sequence length="61" mass="7264">MSAYNNIVFINASDKLVNDSYRYVRMDGSLYVYQNVYTKDEIKLSYKLSKHNDTNTYAVYY</sequence>
<proteinExistence type="predicted"/>
<evidence type="ECO:0000313" key="4">
    <source>
        <dbReference type="Proteomes" id="UP000202635"/>
    </source>
</evidence>
<dbReference type="Proteomes" id="UP000232958">
    <property type="component" value="Segment"/>
</dbReference>
<dbReference type="Proteomes" id="UP000202635">
    <property type="component" value="Genome"/>
</dbReference>
<evidence type="ECO:0000313" key="3">
    <source>
        <dbReference type="EMBL" id="AKN63416.1"/>
    </source>
</evidence>
<evidence type="ECO:0000313" key="2">
    <source>
        <dbReference type="EMBL" id="AHN92177.1"/>
    </source>
</evidence>
<protein>
    <submittedName>
        <fullName evidence="1">ORF125</fullName>
    </submittedName>
</protein>
<reference evidence="3 5" key="3">
    <citation type="submission" date="2015-05" db="EMBL/GenBank/DDBJ databases">
        <title>Complete Sequence of an Agrotis segetum granulovirus isolate from Europe.</title>
        <authorList>
            <person name="Gueli Alletti G."/>
            <person name="Wennmann J.T."/>
            <person name="Jehle J.A."/>
        </authorList>
    </citation>
    <scope>NUCLEOTIDE SEQUENCE [LARGE SCALE GENOMIC DNA]</scope>
    <source>
        <strain evidence="3 5">DA</strain>
    </source>
</reference>
<reference evidence="1 4" key="1">
    <citation type="submission" date="2004-09" db="EMBL/GenBank/DDBJ databases">
        <authorList>
            <person name="Ai X.L."/>
            <person name="Wang Z.F."/>
            <person name="Wang B."/>
            <person name="Zhang W."/>
            <person name="Li F."/>
            <person name="Fu J.H."/>
            <person name="Cui C.S."/>
            <person name="Shi Y.H."/>
            <person name="He M."/>
        </authorList>
    </citation>
    <scope>NUCLEOTIDE SEQUENCE [LARGE SCALE GENOMIC DNA]</scope>
</reference>
<reference evidence="2" key="2">
    <citation type="journal article" date="2014" name="Arch. Virol.">
        <title>Complete genome sequence of Agrotis segetum granulovirus Shanghai strain.</title>
        <authorList>
            <person name="Zhang X."/>
            <person name="Liang Z."/>
            <person name="Yin X."/>
            <person name="Wang J."/>
            <person name="Shao X."/>
        </authorList>
    </citation>
    <scope>NUCLEOTIDE SEQUENCE</scope>
    <source>
        <strain evidence="2">L1</strain>
    </source>
</reference>
<accession>Q6QXI5</accession>
<keyword evidence="5" id="KW-1185">Reference proteome</keyword>
<organism evidence="1 4">
    <name type="scientific">Agrotis segetum granulosis virus</name>
    <name type="common">AsGV</name>
    <name type="synonym">Agrotis segetum granulovirus</name>
    <dbReference type="NCBI Taxonomy" id="10464"/>
    <lineage>
        <taxon>Viruses</taxon>
        <taxon>Viruses incertae sedis</taxon>
        <taxon>Naldaviricetes</taxon>
        <taxon>Lefavirales</taxon>
        <taxon>Baculoviridae</taxon>
        <taxon>Betabaculovirus</taxon>
        <taxon>Betabaculovirus agsegetum</taxon>
    </lineage>
</organism>
<dbReference type="EMBL" id="KC994902">
    <property type="protein sequence ID" value="AHN92177.1"/>
    <property type="molecule type" value="Genomic_DNA"/>
</dbReference>
<dbReference type="EMBL" id="AY522332">
    <property type="protein sequence ID" value="AAS82613.1"/>
    <property type="molecule type" value="Genomic_DNA"/>
</dbReference>
<dbReference type="EMBL" id="KR584663">
    <property type="protein sequence ID" value="AKN63416.1"/>
    <property type="molecule type" value="Genomic_DNA"/>
</dbReference>
<evidence type="ECO:0000313" key="5">
    <source>
        <dbReference type="Proteomes" id="UP000232958"/>
    </source>
</evidence>